<dbReference type="EMBL" id="OZ019893">
    <property type="protein sequence ID" value="CAK9191011.1"/>
    <property type="molecule type" value="Genomic_DNA"/>
</dbReference>
<dbReference type="Proteomes" id="UP001497512">
    <property type="component" value="Chromosome 1"/>
</dbReference>
<keyword evidence="2" id="KW-1185">Reference proteome</keyword>
<gene>
    <name evidence="1" type="ORF">CSSPTR1EN2_LOCUS1177</name>
</gene>
<accession>A0ABP0TAH3</accession>
<reference evidence="1 2" key="1">
    <citation type="submission" date="2024-02" db="EMBL/GenBank/DDBJ databases">
        <authorList>
            <consortium name="ELIXIR-Norway"/>
            <consortium name="Elixir Norway"/>
        </authorList>
    </citation>
    <scope>NUCLEOTIDE SEQUENCE [LARGE SCALE GENOMIC DNA]</scope>
</reference>
<evidence type="ECO:0000313" key="2">
    <source>
        <dbReference type="Proteomes" id="UP001497512"/>
    </source>
</evidence>
<sequence>MVLLKAVVQQVGIPSAFWLRSVEDICRHLFESKKFMILVTLTTCQLLEKLFRGCQRILWCSLSNKFDQQAAELWQVPEIP</sequence>
<protein>
    <submittedName>
        <fullName evidence="1">Uncharacterized protein</fullName>
    </submittedName>
</protein>
<evidence type="ECO:0000313" key="1">
    <source>
        <dbReference type="EMBL" id="CAK9191011.1"/>
    </source>
</evidence>
<organism evidence="1 2">
    <name type="scientific">Sphagnum troendelagicum</name>
    <dbReference type="NCBI Taxonomy" id="128251"/>
    <lineage>
        <taxon>Eukaryota</taxon>
        <taxon>Viridiplantae</taxon>
        <taxon>Streptophyta</taxon>
        <taxon>Embryophyta</taxon>
        <taxon>Bryophyta</taxon>
        <taxon>Sphagnophytina</taxon>
        <taxon>Sphagnopsida</taxon>
        <taxon>Sphagnales</taxon>
        <taxon>Sphagnaceae</taxon>
        <taxon>Sphagnum</taxon>
    </lineage>
</organism>
<name>A0ABP0TAH3_9BRYO</name>
<proteinExistence type="predicted"/>